<name>A0AAV7SEC4_PLEWA</name>
<gene>
    <name evidence="1" type="ORF">NDU88_003070</name>
</gene>
<accession>A0AAV7SEC4</accession>
<sequence length="66" mass="6788">MSSQRAPVGLIMGCLATDCEILPITIKDSGSRLRPSLVAMMDMADNVATTGACAIRATAGSKLSFA</sequence>
<dbReference type="Proteomes" id="UP001066276">
    <property type="component" value="Chromosome 4_2"/>
</dbReference>
<organism evidence="1 2">
    <name type="scientific">Pleurodeles waltl</name>
    <name type="common">Iberian ribbed newt</name>
    <dbReference type="NCBI Taxonomy" id="8319"/>
    <lineage>
        <taxon>Eukaryota</taxon>
        <taxon>Metazoa</taxon>
        <taxon>Chordata</taxon>
        <taxon>Craniata</taxon>
        <taxon>Vertebrata</taxon>
        <taxon>Euteleostomi</taxon>
        <taxon>Amphibia</taxon>
        <taxon>Batrachia</taxon>
        <taxon>Caudata</taxon>
        <taxon>Salamandroidea</taxon>
        <taxon>Salamandridae</taxon>
        <taxon>Pleurodelinae</taxon>
        <taxon>Pleurodeles</taxon>
    </lineage>
</organism>
<proteinExistence type="predicted"/>
<keyword evidence="2" id="KW-1185">Reference proteome</keyword>
<evidence type="ECO:0000313" key="1">
    <source>
        <dbReference type="EMBL" id="KAJ1162602.1"/>
    </source>
</evidence>
<evidence type="ECO:0000313" key="2">
    <source>
        <dbReference type="Proteomes" id="UP001066276"/>
    </source>
</evidence>
<dbReference type="AlphaFoldDB" id="A0AAV7SEC4"/>
<dbReference type="EMBL" id="JANPWB010000008">
    <property type="protein sequence ID" value="KAJ1162602.1"/>
    <property type="molecule type" value="Genomic_DNA"/>
</dbReference>
<comment type="caution">
    <text evidence="1">The sequence shown here is derived from an EMBL/GenBank/DDBJ whole genome shotgun (WGS) entry which is preliminary data.</text>
</comment>
<reference evidence="1" key="1">
    <citation type="journal article" date="2022" name="bioRxiv">
        <title>Sequencing and chromosome-scale assembly of the giantPleurodeles waltlgenome.</title>
        <authorList>
            <person name="Brown T."/>
            <person name="Elewa A."/>
            <person name="Iarovenko S."/>
            <person name="Subramanian E."/>
            <person name="Araus A.J."/>
            <person name="Petzold A."/>
            <person name="Susuki M."/>
            <person name="Suzuki K.-i.T."/>
            <person name="Hayashi T."/>
            <person name="Toyoda A."/>
            <person name="Oliveira C."/>
            <person name="Osipova E."/>
            <person name="Leigh N.D."/>
            <person name="Simon A."/>
            <person name="Yun M.H."/>
        </authorList>
    </citation>
    <scope>NUCLEOTIDE SEQUENCE</scope>
    <source>
        <strain evidence="1">20211129_DDA</strain>
        <tissue evidence="1">Liver</tissue>
    </source>
</reference>
<protein>
    <submittedName>
        <fullName evidence="1">Uncharacterized protein</fullName>
    </submittedName>
</protein>